<dbReference type="OrthoDB" id="540004at2759"/>
<dbReference type="Gene3D" id="2.120.10.80">
    <property type="entry name" value="Kelch-type beta propeller"/>
    <property type="match status" value="2"/>
</dbReference>
<evidence type="ECO:0000256" key="2">
    <source>
        <dbReference type="ARBA" id="ARBA00022692"/>
    </source>
</evidence>
<dbReference type="PANTHER" id="PTHR15549">
    <property type="entry name" value="PAIRED IMMUNOGLOBULIN-LIKE TYPE 2 RECEPTOR"/>
    <property type="match status" value="1"/>
</dbReference>
<protein>
    <submittedName>
        <fullName evidence="8">Kelch repeat protein</fullName>
    </submittedName>
</protein>
<feature type="domain" description="Bicarbonate transporter-like transmembrane" evidence="7">
    <location>
        <begin position="1"/>
        <end position="94"/>
    </location>
</feature>
<dbReference type="InterPro" id="IPR011531">
    <property type="entry name" value="HCO3_transpt-like_TM_dom"/>
</dbReference>
<comment type="subcellular location">
    <subcellularLocation>
        <location evidence="1">Membrane</location>
        <topology evidence="1">Single-pass membrane protein</topology>
    </subcellularLocation>
</comment>
<keyword evidence="4 6" id="KW-0472">Membrane</keyword>
<feature type="compositionally biased region" description="Polar residues" evidence="5">
    <location>
        <begin position="608"/>
        <end position="618"/>
    </location>
</feature>
<evidence type="ECO:0000256" key="3">
    <source>
        <dbReference type="ARBA" id="ARBA00022989"/>
    </source>
</evidence>
<evidence type="ECO:0000256" key="6">
    <source>
        <dbReference type="SAM" id="Phobius"/>
    </source>
</evidence>
<dbReference type="Proteomes" id="UP000015530">
    <property type="component" value="Unassembled WGS sequence"/>
</dbReference>
<evidence type="ECO:0000256" key="1">
    <source>
        <dbReference type="ARBA" id="ARBA00004167"/>
    </source>
</evidence>
<dbReference type="GO" id="GO:0071944">
    <property type="term" value="C:cell periphery"/>
    <property type="evidence" value="ECO:0007669"/>
    <property type="project" value="UniProtKB-ARBA"/>
</dbReference>
<comment type="caution">
    <text evidence="8">The sequence shown here is derived from an EMBL/GenBank/DDBJ whole genome shotgun (WGS) entry which is preliminary data.</text>
</comment>
<evidence type="ECO:0000256" key="4">
    <source>
        <dbReference type="ARBA" id="ARBA00023136"/>
    </source>
</evidence>
<feature type="transmembrane region" description="Helical" evidence="6">
    <location>
        <begin position="558"/>
        <end position="581"/>
    </location>
</feature>
<dbReference type="HOGENOM" id="CLU_295775_0_0_1"/>
<dbReference type="GO" id="GO:0006820">
    <property type="term" value="P:monoatomic anion transport"/>
    <property type="evidence" value="ECO:0007669"/>
    <property type="project" value="InterPro"/>
</dbReference>
<reference evidence="9" key="1">
    <citation type="journal article" date="2013" name="Mol. Plant Microbe Interact.">
        <title>Global aspects of pacC regulation of pathogenicity genes in Colletotrichum gloeosporioides as revealed by transcriptome analysis.</title>
        <authorList>
            <person name="Alkan N."/>
            <person name="Meng X."/>
            <person name="Friedlander G."/>
            <person name="Reuveni E."/>
            <person name="Sukno S."/>
            <person name="Sherman A."/>
            <person name="Thon M."/>
            <person name="Fluhr R."/>
            <person name="Prusky D."/>
        </authorList>
    </citation>
    <scope>NUCLEOTIDE SEQUENCE [LARGE SCALE GENOMIC DNA]</scope>
    <source>
        <strain evidence="9">Cg-14</strain>
    </source>
</reference>
<feature type="compositionally biased region" description="Basic and acidic residues" evidence="5">
    <location>
        <begin position="1132"/>
        <end position="1145"/>
    </location>
</feature>
<feature type="region of interest" description="Disordered" evidence="5">
    <location>
        <begin position="1126"/>
        <end position="1151"/>
    </location>
</feature>
<proteinExistence type="predicted"/>
<dbReference type="InterPro" id="IPR011043">
    <property type="entry name" value="Gal_Oxase/kelch_b-propeller"/>
</dbReference>
<evidence type="ECO:0000259" key="7">
    <source>
        <dbReference type="Pfam" id="PF00955"/>
    </source>
</evidence>
<dbReference type="STRING" id="1237896.T0LZP7"/>
<feature type="region of interest" description="Disordered" evidence="5">
    <location>
        <begin position="589"/>
        <end position="618"/>
    </location>
</feature>
<feature type="compositionally biased region" description="Low complexity" evidence="5">
    <location>
        <begin position="524"/>
        <end position="540"/>
    </location>
</feature>
<dbReference type="InterPro" id="IPR051694">
    <property type="entry name" value="Immunoregulatory_rcpt-like"/>
</dbReference>
<gene>
    <name evidence="8" type="ORF">CGLO_06207</name>
</gene>
<name>T0LZP7_COLGC</name>
<feature type="transmembrane region" description="Helical" evidence="6">
    <location>
        <begin position="62"/>
        <end position="79"/>
    </location>
</feature>
<dbReference type="AlphaFoldDB" id="T0LZP7"/>
<evidence type="ECO:0000256" key="5">
    <source>
        <dbReference type="SAM" id="MobiDB-lite"/>
    </source>
</evidence>
<dbReference type="InterPro" id="IPR015915">
    <property type="entry name" value="Kelch-typ_b-propeller"/>
</dbReference>
<dbReference type="SUPFAM" id="SSF50965">
    <property type="entry name" value="Galactose oxidase, central domain"/>
    <property type="match status" value="1"/>
</dbReference>
<keyword evidence="3 6" id="KW-1133">Transmembrane helix</keyword>
<accession>T0LZP7</accession>
<dbReference type="SUPFAM" id="SSF117281">
    <property type="entry name" value="Kelch motif"/>
    <property type="match status" value="1"/>
</dbReference>
<feature type="region of interest" description="Disordered" evidence="5">
    <location>
        <begin position="523"/>
        <end position="555"/>
    </location>
</feature>
<evidence type="ECO:0000313" key="8">
    <source>
        <dbReference type="EMBL" id="EQB54010.1"/>
    </source>
</evidence>
<dbReference type="Pfam" id="PF00955">
    <property type="entry name" value="HCO3_cotransp"/>
    <property type="match status" value="1"/>
</dbReference>
<organism evidence="8 9">
    <name type="scientific">Colletotrichum gloeosporioides (strain Cg-14)</name>
    <name type="common">Anthracnose fungus</name>
    <name type="synonym">Glomerella cingulata</name>
    <dbReference type="NCBI Taxonomy" id="1237896"/>
    <lineage>
        <taxon>Eukaryota</taxon>
        <taxon>Fungi</taxon>
        <taxon>Dikarya</taxon>
        <taxon>Ascomycota</taxon>
        <taxon>Pezizomycotina</taxon>
        <taxon>Sordariomycetes</taxon>
        <taxon>Hypocreomycetidae</taxon>
        <taxon>Glomerellales</taxon>
        <taxon>Glomerellaceae</taxon>
        <taxon>Colletotrichum</taxon>
        <taxon>Colletotrichum gloeosporioides species complex</taxon>
    </lineage>
</organism>
<feature type="transmembrane region" description="Helical" evidence="6">
    <location>
        <begin position="1047"/>
        <end position="1072"/>
    </location>
</feature>
<sequence length="1151" mass="126318">MGVQALEGNGITLKILFLLKDKNLTPPNHPLNQIRRRAVWEFVAIELVGFGATFAITQTVAAVGFPVFIMLLIPIRAWLLPRRFSGQELGVLDGPTASPFTMESCGGIHGVDADDSDETRFEEPRRRGTAVLGDYVYIDGGRISQIPFTNASSDDLGDIFREVNSTISISLKESWSTSTIAMRSITKNSQKLDSQSIWLGPSGKEFYTWAGEKIYNRTLPDKDVWRFTADGSGGGKWERVTPSNPITFQNLLRPTDGTYTQSKDTGYYFGGIVRRRSDYSISDWNVSIPTPGLVSYNMTSGEIKNTTSEFGQYGTFKEGSSQFLPFGDAGVLVFLGGLEAPRTSRGGDWKEVDFTRVTLFDIEGQRWYTQGTTGSIPATRRRFCTTGISGPNNTFEIFMYGGYGSQGVLSDVYVLTVPGFNFFKASGDSTPRFDQACVAAGRGQVLSIGGLAKIVPREGWTDPDPWPNGLGVFDMTEMRWKDGYEADDAAYEPSKIVKQWYNEGGRDNVSWSSEDVKVLFSKYPQNNSTSPGSTSTPGGNDTASDGEEKHSSSPSAGAIAGGVVGGVFGMALLIGLAFFLVKRKKKYAATPQQPPHDPPNEDSVYQKYGSQSTAYGGQNTHEPHQLHATVNGNYVYIDGGEISWMINGTNALTDDRPSRSVNLTLSIDLQSSWSTSDVRIKVSDKDNVIPKLNFQAIWRDPDSKGFYIWGGETPYNDTVKPSNIFHFDANESGKGSWKDVVADNVDDFNKFKRPKGGAFAQSKDMAYYFGGLASPRTDSSIPEGKFVALTDLVSFNMTSKRITKTSPAGFGEHGTFRYGSMEAIPFGSEGLLLVLGGSQAPPSASSDEDWVLMDFKQVHLYDIKAGRWYQQQTTGDWPTARENFCTVGVDGPNNTFDIFMYGGMGNDGISNEVYVLTLPGFHFFKANPSSTIELSPRMNHACVLVGRRQMLSIGGSNHEHSFKVWANRDPWTRGLGIFDMMQWTWRDQFYATAAKYTGPEEIRQWYEGGGMDKVNWADDELKSLFALKPTSEPTSNTSPNEDSKPSIGAIVGAVVGGVVGLILIMGIVLFFLKRKKRKADHVSNDVAVNPPAYEKRGSEIQQAPGSEYTALRGSAIPDVHEMSGDLTAFELPGDHGTSERNDSNSRNEVSG</sequence>
<dbReference type="GO" id="GO:0016020">
    <property type="term" value="C:membrane"/>
    <property type="evidence" value="ECO:0007669"/>
    <property type="project" value="UniProtKB-SubCell"/>
</dbReference>
<evidence type="ECO:0000313" key="9">
    <source>
        <dbReference type="Proteomes" id="UP000015530"/>
    </source>
</evidence>
<dbReference type="EMBL" id="AMYD01001249">
    <property type="protein sequence ID" value="EQB54010.1"/>
    <property type="molecule type" value="Genomic_DNA"/>
</dbReference>
<feature type="transmembrane region" description="Helical" evidence="6">
    <location>
        <begin position="38"/>
        <end position="56"/>
    </location>
</feature>
<dbReference type="PANTHER" id="PTHR15549:SF26">
    <property type="entry name" value="AXIAL BUDDING PATTERN PROTEIN 2-RELATED"/>
    <property type="match status" value="1"/>
</dbReference>
<keyword evidence="2 6" id="KW-0812">Transmembrane</keyword>